<dbReference type="PANTHER" id="PTHR22762">
    <property type="entry name" value="ALPHA-GLUCOSIDASE"/>
    <property type="match status" value="1"/>
</dbReference>
<dbReference type="GO" id="GO:0090599">
    <property type="term" value="F:alpha-glucosidase activity"/>
    <property type="evidence" value="ECO:0007669"/>
    <property type="project" value="TreeGrafter"/>
</dbReference>
<name>A0A077ZWY9_STYLE</name>
<dbReference type="GO" id="GO:0030246">
    <property type="term" value="F:carbohydrate binding"/>
    <property type="evidence" value="ECO:0007669"/>
    <property type="project" value="InterPro"/>
</dbReference>
<evidence type="ECO:0000256" key="7">
    <source>
        <dbReference type="ARBA" id="ARBA00023180"/>
    </source>
</evidence>
<gene>
    <name evidence="14" type="primary">Contig8188.g8734</name>
    <name evidence="14" type="ORF">STYLEM_1989</name>
</gene>
<evidence type="ECO:0000256" key="2">
    <source>
        <dbReference type="ARBA" id="ARBA00004833"/>
    </source>
</evidence>
<dbReference type="InterPro" id="IPR025887">
    <property type="entry name" value="Glyco_hydro_31_N_dom"/>
</dbReference>
<evidence type="ECO:0000256" key="10">
    <source>
        <dbReference type="RuleBase" id="RU361185"/>
    </source>
</evidence>
<evidence type="ECO:0000313" key="14">
    <source>
        <dbReference type="EMBL" id="CDW73021.1"/>
    </source>
</evidence>
<reference evidence="14 15" key="1">
    <citation type="submission" date="2014-06" db="EMBL/GenBank/DDBJ databases">
        <authorList>
            <person name="Swart Estienne"/>
        </authorList>
    </citation>
    <scope>NUCLEOTIDE SEQUENCE [LARGE SCALE GENOMIC DNA]</scope>
    <source>
        <strain evidence="14 15">130c</strain>
    </source>
</reference>
<dbReference type="InterPro" id="IPR013780">
    <property type="entry name" value="Glyco_hydro_b"/>
</dbReference>
<dbReference type="SUPFAM" id="SSF74650">
    <property type="entry name" value="Galactose mutarotase-like"/>
    <property type="match status" value="1"/>
</dbReference>
<keyword evidence="4" id="KW-0732">Signal</keyword>
<evidence type="ECO:0000256" key="8">
    <source>
        <dbReference type="ARBA" id="ARBA00023295"/>
    </source>
</evidence>
<dbReference type="GO" id="GO:0005783">
    <property type="term" value="C:endoplasmic reticulum"/>
    <property type="evidence" value="ECO:0007669"/>
    <property type="project" value="UniProtKB-SubCell"/>
</dbReference>
<dbReference type="EMBL" id="CCKQ01001920">
    <property type="protein sequence ID" value="CDW73021.1"/>
    <property type="molecule type" value="Genomic_DNA"/>
</dbReference>
<evidence type="ECO:0000259" key="12">
    <source>
        <dbReference type="Pfam" id="PF13802"/>
    </source>
</evidence>
<dbReference type="OrthoDB" id="440381at2759"/>
<evidence type="ECO:0000256" key="5">
    <source>
        <dbReference type="ARBA" id="ARBA00022801"/>
    </source>
</evidence>
<keyword evidence="8 10" id="KW-0326">Glycosidase</keyword>
<accession>A0A077ZWY9</accession>
<dbReference type="InterPro" id="IPR000322">
    <property type="entry name" value="Glyco_hydro_31_TIM"/>
</dbReference>
<dbReference type="InterPro" id="IPR011013">
    <property type="entry name" value="Gal_mutarotase_sf_dom"/>
</dbReference>
<evidence type="ECO:0000256" key="9">
    <source>
        <dbReference type="ARBA" id="ARBA00042895"/>
    </source>
</evidence>
<dbReference type="Proteomes" id="UP000039865">
    <property type="component" value="Unassembled WGS sequence"/>
</dbReference>
<dbReference type="SUPFAM" id="SSF51011">
    <property type="entry name" value="Glycosyl hydrolase domain"/>
    <property type="match status" value="1"/>
</dbReference>
<dbReference type="Pfam" id="PF13802">
    <property type="entry name" value="Gal_mutarotas_2"/>
    <property type="match status" value="1"/>
</dbReference>
<comment type="similarity">
    <text evidence="3 10">Belongs to the glycosyl hydrolase 31 family.</text>
</comment>
<dbReference type="CDD" id="cd14752">
    <property type="entry name" value="GH31_N"/>
    <property type="match status" value="1"/>
</dbReference>
<evidence type="ECO:0000256" key="6">
    <source>
        <dbReference type="ARBA" id="ARBA00022824"/>
    </source>
</evidence>
<keyword evidence="5 10" id="KW-0378">Hydrolase</keyword>
<dbReference type="Pfam" id="PF21365">
    <property type="entry name" value="Glyco_hydro_31_3rd"/>
    <property type="match status" value="1"/>
</dbReference>
<dbReference type="Gene3D" id="3.20.20.80">
    <property type="entry name" value="Glycosidases"/>
    <property type="match status" value="2"/>
</dbReference>
<dbReference type="GO" id="GO:0005975">
    <property type="term" value="P:carbohydrate metabolic process"/>
    <property type="evidence" value="ECO:0007669"/>
    <property type="project" value="InterPro"/>
</dbReference>
<dbReference type="InterPro" id="IPR048395">
    <property type="entry name" value="Glyco_hydro_31_C"/>
</dbReference>
<feature type="domain" description="Glycoside hydrolase family 31 N-terminal" evidence="12">
    <location>
        <begin position="41"/>
        <end position="283"/>
    </location>
</feature>
<organism evidence="14 15">
    <name type="scientific">Stylonychia lemnae</name>
    <name type="common">Ciliate</name>
    <dbReference type="NCBI Taxonomy" id="5949"/>
    <lineage>
        <taxon>Eukaryota</taxon>
        <taxon>Sar</taxon>
        <taxon>Alveolata</taxon>
        <taxon>Ciliophora</taxon>
        <taxon>Intramacronucleata</taxon>
        <taxon>Spirotrichea</taxon>
        <taxon>Stichotrichia</taxon>
        <taxon>Sporadotrichida</taxon>
        <taxon>Oxytrichidae</taxon>
        <taxon>Stylonychinae</taxon>
        <taxon>Stylonychia</taxon>
    </lineage>
</organism>
<comment type="subcellular location">
    <subcellularLocation>
        <location evidence="1">Endoplasmic reticulum</location>
    </subcellularLocation>
</comment>
<evidence type="ECO:0000259" key="11">
    <source>
        <dbReference type="Pfam" id="PF01055"/>
    </source>
</evidence>
<dbReference type="PANTHER" id="PTHR22762:SF54">
    <property type="entry name" value="BCDNA.GH04962"/>
    <property type="match status" value="1"/>
</dbReference>
<feature type="domain" description="Glycosyl hydrolase family 31 C-terminal" evidence="13">
    <location>
        <begin position="646"/>
        <end position="679"/>
    </location>
</feature>
<dbReference type="Gene3D" id="2.60.40.1760">
    <property type="entry name" value="glycosyl hydrolase (family 31)"/>
    <property type="match status" value="1"/>
</dbReference>
<dbReference type="Pfam" id="PF01055">
    <property type="entry name" value="Glyco_hydro_31_2nd"/>
    <property type="match status" value="1"/>
</dbReference>
<evidence type="ECO:0000313" key="15">
    <source>
        <dbReference type="Proteomes" id="UP000039865"/>
    </source>
</evidence>
<dbReference type="InterPro" id="IPR017853">
    <property type="entry name" value="GH"/>
</dbReference>
<keyword evidence="6" id="KW-0256">Endoplasmic reticulum</keyword>
<evidence type="ECO:0000256" key="1">
    <source>
        <dbReference type="ARBA" id="ARBA00004240"/>
    </source>
</evidence>
<protein>
    <recommendedName>
        <fullName evidence="9">Glucosidase II subunit alpha</fullName>
    </recommendedName>
</protein>
<dbReference type="InParanoid" id="A0A077ZWY9"/>
<feature type="domain" description="Glycoside hydrolase family 31 TIM barrel" evidence="11">
    <location>
        <begin position="342"/>
        <end position="637"/>
    </location>
</feature>
<keyword evidence="15" id="KW-1185">Reference proteome</keyword>
<dbReference type="Gene3D" id="2.60.40.1180">
    <property type="entry name" value="Golgi alpha-mannosidase II"/>
    <property type="match status" value="1"/>
</dbReference>
<proteinExistence type="inferred from homology"/>
<dbReference type="GO" id="GO:0006491">
    <property type="term" value="P:N-glycan processing"/>
    <property type="evidence" value="ECO:0007669"/>
    <property type="project" value="TreeGrafter"/>
</dbReference>
<sequence length="836" mass="98658">MNNVIVQVFELYLQYFANGTDCYHTRILRDSSIYLAKELSIKITIFQHAIINVVITDDKEIDNSSEKKRFRISDYDGIEWKQLQVDQDVAIFNQGDHMTIVGNDRSDQIQYVVEYNPFRILMHINGKLVMEVNNNDLLYFENKKIKKEASKTMIDKIMFESWDYTDAKEPLASYFPGIRFADKKNLFSNKILRKGKNFDFRESLGLSFKMNSQYLYGLPERADKFLLRSTEDTEPYRLYNLDVFEHEPYSPQSLYGSVPYITAHTDEFDTSILWVNAAETHVDIFSGDKQDDNQVEEKFSDRRMTFLSESGMMEFILIGNSAQNGGPKRIQEKLAIITGYQVLPPYWALGFHYSKWEKISTDRLKALLTQFNQNKYPVDVFWLDIEYARNKTYFEFDQSRFQNFEEFVQMIEKEEKRLTIITDPHIKVDDDYFVYRDGQNVVVKLEKDETIVGAFVRDHQNKTFVGDCWPGKSVWIDYLNDKANEYWRSLYQYDKFKGTNKLFGYWVDMNEPSHKDLHNAYGLLMAKQSYQGAYERENDRNLRPFMLSRSVFFGSQKYGAMWTGDNQANYEFTALSISMCLTMAVSGIPFCGSDVGGFFGKSYQDYLAKWYQIAVFQPFFRAHAHDTVKNREPWLYTMFYFTTITGIPLMRPMWQEYPQDIQTFSLDLQYMFGDSFLVSLPFPDPTRRSSSLKTLKDPFLFEIYPRIDNRTATGYLYLDDGETYNFEREDKYTLLEFKYDEDYGLIVNHKKFKYVDKPIIIQHMVIYNLSRAPFAVDVLRDDGFELLTPEQAIYQDESQKLILKNIKIDLMAIEEGQIMRMQFAKKEKVQRISEDL</sequence>
<evidence type="ECO:0000256" key="4">
    <source>
        <dbReference type="ARBA" id="ARBA00022729"/>
    </source>
</evidence>
<evidence type="ECO:0000256" key="3">
    <source>
        <dbReference type="ARBA" id="ARBA00007806"/>
    </source>
</evidence>
<dbReference type="SUPFAM" id="SSF51445">
    <property type="entry name" value="(Trans)glycosidases"/>
    <property type="match status" value="1"/>
</dbReference>
<keyword evidence="7" id="KW-0325">Glycoprotein</keyword>
<comment type="pathway">
    <text evidence="2">Glycan metabolism; N-glycan metabolism.</text>
</comment>
<evidence type="ECO:0000259" key="13">
    <source>
        <dbReference type="Pfam" id="PF21365"/>
    </source>
</evidence>
<dbReference type="AlphaFoldDB" id="A0A077ZWY9"/>